<feature type="compositionally biased region" description="Gly residues" evidence="1">
    <location>
        <begin position="466"/>
        <end position="476"/>
    </location>
</feature>
<dbReference type="GO" id="GO:0003676">
    <property type="term" value="F:nucleic acid binding"/>
    <property type="evidence" value="ECO:0007669"/>
    <property type="project" value="InterPro"/>
</dbReference>
<keyword evidence="4" id="KW-1185">Reference proteome</keyword>
<feature type="domain" description="G-patch" evidence="2">
    <location>
        <begin position="426"/>
        <end position="472"/>
    </location>
</feature>
<gene>
    <name evidence="3" type="ORF">LSH36_484g04127</name>
</gene>
<evidence type="ECO:0000313" key="3">
    <source>
        <dbReference type="EMBL" id="KAK2148781.1"/>
    </source>
</evidence>
<reference evidence="3" key="1">
    <citation type="journal article" date="2023" name="Mol. Biol. Evol.">
        <title>Third-Generation Sequencing Reveals the Adaptive Role of the Epigenome in Three Deep-Sea Polychaetes.</title>
        <authorList>
            <person name="Perez M."/>
            <person name="Aroh O."/>
            <person name="Sun Y."/>
            <person name="Lan Y."/>
            <person name="Juniper S.K."/>
            <person name="Young C.R."/>
            <person name="Angers B."/>
            <person name="Qian P.Y."/>
        </authorList>
    </citation>
    <scope>NUCLEOTIDE SEQUENCE</scope>
    <source>
        <strain evidence="3">P08H-3</strain>
    </source>
</reference>
<dbReference type="Proteomes" id="UP001208570">
    <property type="component" value="Unassembled WGS sequence"/>
</dbReference>
<protein>
    <recommendedName>
        <fullName evidence="2">G-patch domain-containing protein</fullName>
    </recommendedName>
</protein>
<organism evidence="3 4">
    <name type="scientific">Paralvinella palmiformis</name>
    <dbReference type="NCBI Taxonomy" id="53620"/>
    <lineage>
        <taxon>Eukaryota</taxon>
        <taxon>Metazoa</taxon>
        <taxon>Spiralia</taxon>
        <taxon>Lophotrochozoa</taxon>
        <taxon>Annelida</taxon>
        <taxon>Polychaeta</taxon>
        <taxon>Sedentaria</taxon>
        <taxon>Canalipalpata</taxon>
        <taxon>Terebellida</taxon>
        <taxon>Terebelliformia</taxon>
        <taxon>Alvinellidae</taxon>
        <taxon>Paralvinella</taxon>
    </lineage>
</organism>
<accession>A0AAD9MYW0</accession>
<feature type="region of interest" description="Disordered" evidence="1">
    <location>
        <begin position="382"/>
        <end position="476"/>
    </location>
</feature>
<dbReference type="AlphaFoldDB" id="A0AAD9MYW0"/>
<dbReference type="PROSITE" id="PS50174">
    <property type="entry name" value="G_PATCH"/>
    <property type="match status" value="1"/>
</dbReference>
<feature type="compositionally biased region" description="Polar residues" evidence="1">
    <location>
        <begin position="428"/>
        <end position="438"/>
    </location>
</feature>
<name>A0AAD9MYW0_9ANNE</name>
<dbReference type="PANTHER" id="PTHR14195">
    <property type="entry name" value="G PATCH DOMAIN CONTAINING PROTEIN 2"/>
    <property type="match status" value="1"/>
</dbReference>
<dbReference type="InterPro" id="IPR000467">
    <property type="entry name" value="G_patch_dom"/>
</dbReference>
<feature type="compositionally biased region" description="Low complexity" evidence="1">
    <location>
        <begin position="252"/>
        <end position="264"/>
    </location>
</feature>
<proteinExistence type="predicted"/>
<feature type="compositionally biased region" description="Polar residues" evidence="1">
    <location>
        <begin position="230"/>
        <end position="246"/>
    </location>
</feature>
<dbReference type="InterPro" id="IPR051189">
    <property type="entry name" value="Splicing_assoc_domain"/>
</dbReference>
<dbReference type="SMART" id="SM00443">
    <property type="entry name" value="G_patch"/>
    <property type="match status" value="1"/>
</dbReference>
<evidence type="ECO:0000313" key="4">
    <source>
        <dbReference type="Proteomes" id="UP001208570"/>
    </source>
</evidence>
<sequence length="476" mass="52821">MESKIVEEFQNLQVIAAYDFFKMDELVHDLTNALEESSHSKSKGRSLDYSRKIKRRCKKRKAHSSPMMAWELGNMSEASESSIDEAIKDYMENIAQQSDSDDLLTAAQRLPSLVAMTSNPVLSLAESDSVNENFSPMRPHRRRRRYKRMAIDPQNPRQVQELLDACGLSDHCSAYQDQLYGASEPDTLTASGSTSEGQQHMYTTLLGKRKRGLKERGSNSFDMDSMPEECSSQTGHSSVEGSSHNMDANCVSESGTSSLSSNESDGLHTNDEARDGDDEQSDFFHEAGPVCGIPGIVPWWDNHSHEESDSKHNEPSFESILKGSFEHMSSTAKRNYQARLMLASPSRPCRAARRRLKDIRSVYSLGCFIHDRQQWADHLKKLSSSRSTSTSNNTAKSYDPKRRKKTPPHFSPEEEVVGGKAEPIPDNNIGSRILQSMGWNPGSGLGADGSGITVPILASRRPWRQGLGGGSSSNPQ</sequence>
<dbReference type="EMBL" id="JAODUP010000484">
    <property type="protein sequence ID" value="KAK2148781.1"/>
    <property type="molecule type" value="Genomic_DNA"/>
</dbReference>
<comment type="caution">
    <text evidence="3">The sequence shown here is derived from an EMBL/GenBank/DDBJ whole genome shotgun (WGS) entry which is preliminary data.</text>
</comment>
<feature type="compositionally biased region" description="Low complexity" evidence="1">
    <location>
        <begin position="382"/>
        <end position="397"/>
    </location>
</feature>
<evidence type="ECO:0000259" key="2">
    <source>
        <dbReference type="PROSITE" id="PS50174"/>
    </source>
</evidence>
<feature type="region of interest" description="Disordered" evidence="1">
    <location>
        <begin position="205"/>
        <end position="287"/>
    </location>
</feature>
<dbReference type="Pfam" id="PF01585">
    <property type="entry name" value="G-patch"/>
    <property type="match status" value="1"/>
</dbReference>
<evidence type="ECO:0000256" key="1">
    <source>
        <dbReference type="SAM" id="MobiDB-lite"/>
    </source>
</evidence>